<evidence type="ECO:0000256" key="1">
    <source>
        <dbReference type="ARBA" id="ARBA00004651"/>
    </source>
</evidence>
<sequence>MKKYKFIGSRVVKTGVAVLVTSFICQWMGWPAVFAVITAIVTIEPTVSDSIKKGIIRLPASAIGSAYAVFFISVFGNSPITYTAAAVFTIITCYKLKLHSGLLVATLTSVAMIEVIHGNFLIAFFIRLGTTSIGLLVSTAVNMFILPPNYSNSILMNIHSLLKATGEELLDVSTKMVHEASTYTNEATLQKSFSQVKRNLDKTDVLIQFQNEEGKYHRLNEKEKKLFEEEKEKISALRLIHYHIGNLINTPLVDLSWTKEESANILATVEALAESMIYPDRYNKIKHQEEIHKLMEHFWISKRNATNEKENENPTFFTAEIIILYELLSIYKLVEKLLGESNTFKK</sequence>
<reference evidence="7" key="1">
    <citation type="submission" date="2019-11" db="EMBL/GenBank/DDBJ databases">
        <authorList>
            <person name="Li J."/>
        </authorList>
    </citation>
    <scope>NUCLEOTIDE SEQUENCE</scope>
    <source>
        <strain evidence="7">B6B</strain>
    </source>
</reference>
<evidence type="ECO:0000256" key="5">
    <source>
        <dbReference type="ARBA" id="ARBA00023136"/>
    </source>
</evidence>
<comment type="caution">
    <text evidence="7">The sequence shown here is derived from an EMBL/GenBank/DDBJ whole genome shotgun (WGS) entry which is preliminary data.</text>
</comment>
<gene>
    <name evidence="7" type="ORF">GH741_04590</name>
</gene>
<feature type="transmembrane region" description="Helical" evidence="6">
    <location>
        <begin position="16"/>
        <end position="43"/>
    </location>
</feature>
<evidence type="ECO:0000313" key="8">
    <source>
        <dbReference type="Proteomes" id="UP000799092"/>
    </source>
</evidence>
<keyword evidence="5 6" id="KW-0472">Membrane</keyword>
<dbReference type="OrthoDB" id="2690036at2"/>
<evidence type="ECO:0000256" key="4">
    <source>
        <dbReference type="ARBA" id="ARBA00022989"/>
    </source>
</evidence>
<dbReference type="AlphaFoldDB" id="A0A6A8DDV0"/>
<keyword evidence="3 6" id="KW-0812">Transmembrane</keyword>
<keyword evidence="8" id="KW-1185">Reference proteome</keyword>
<evidence type="ECO:0000313" key="7">
    <source>
        <dbReference type="EMBL" id="MRH41951.1"/>
    </source>
</evidence>
<accession>A0A6A8DDV0</accession>
<dbReference type="InterPro" id="IPR010343">
    <property type="entry name" value="ArAE_1"/>
</dbReference>
<evidence type="ECO:0000256" key="3">
    <source>
        <dbReference type="ARBA" id="ARBA00022692"/>
    </source>
</evidence>
<organism evidence="7 8">
    <name type="scientific">Aquibacillus halophilus</name>
    <dbReference type="NCBI Taxonomy" id="930132"/>
    <lineage>
        <taxon>Bacteria</taxon>
        <taxon>Bacillati</taxon>
        <taxon>Bacillota</taxon>
        <taxon>Bacilli</taxon>
        <taxon>Bacillales</taxon>
        <taxon>Bacillaceae</taxon>
        <taxon>Aquibacillus</taxon>
    </lineage>
</organism>
<proteinExistence type="predicted"/>
<dbReference type="PANTHER" id="PTHR30509">
    <property type="entry name" value="P-HYDROXYBENZOIC ACID EFFLUX PUMP SUBUNIT-RELATED"/>
    <property type="match status" value="1"/>
</dbReference>
<keyword evidence="4 6" id="KW-1133">Transmembrane helix</keyword>
<feature type="transmembrane region" description="Helical" evidence="6">
    <location>
        <begin position="132"/>
        <end position="150"/>
    </location>
</feature>
<evidence type="ECO:0000256" key="6">
    <source>
        <dbReference type="SAM" id="Phobius"/>
    </source>
</evidence>
<dbReference type="EMBL" id="WJNG01000003">
    <property type="protein sequence ID" value="MRH41951.1"/>
    <property type="molecule type" value="Genomic_DNA"/>
</dbReference>
<feature type="transmembrane region" description="Helical" evidence="6">
    <location>
        <begin position="80"/>
        <end position="96"/>
    </location>
</feature>
<dbReference type="PANTHER" id="PTHR30509:SF9">
    <property type="entry name" value="MULTIDRUG RESISTANCE PROTEIN MDTO"/>
    <property type="match status" value="1"/>
</dbReference>
<evidence type="ECO:0000256" key="2">
    <source>
        <dbReference type="ARBA" id="ARBA00022475"/>
    </source>
</evidence>
<dbReference type="Proteomes" id="UP000799092">
    <property type="component" value="Unassembled WGS sequence"/>
</dbReference>
<comment type="subcellular location">
    <subcellularLocation>
        <location evidence="1">Cell membrane</location>
        <topology evidence="1">Multi-pass membrane protein</topology>
    </subcellularLocation>
</comment>
<name>A0A6A8DDV0_9BACI</name>
<dbReference type="RefSeq" id="WP_153735613.1">
    <property type="nucleotide sequence ID" value="NZ_WJNG01000003.1"/>
</dbReference>
<dbReference type="Pfam" id="PF06081">
    <property type="entry name" value="ArAE_1"/>
    <property type="match status" value="1"/>
</dbReference>
<protein>
    <submittedName>
        <fullName evidence="7">Aromatic acid exporter family protein</fullName>
    </submittedName>
</protein>
<feature type="transmembrane region" description="Helical" evidence="6">
    <location>
        <begin position="103"/>
        <end position="126"/>
    </location>
</feature>
<keyword evidence="2" id="KW-1003">Cell membrane</keyword>
<dbReference type="GO" id="GO:0005886">
    <property type="term" value="C:plasma membrane"/>
    <property type="evidence" value="ECO:0007669"/>
    <property type="project" value="UniProtKB-SubCell"/>
</dbReference>